<organism evidence="3 4">
    <name type="scientific">Anthostomella pinea</name>
    <dbReference type="NCBI Taxonomy" id="933095"/>
    <lineage>
        <taxon>Eukaryota</taxon>
        <taxon>Fungi</taxon>
        <taxon>Dikarya</taxon>
        <taxon>Ascomycota</taxon>
        <taxon>Pezizomycotina</taxon>
        <taxon>Sordariomycetes</taxon>
        <taxon>Xylariomycetidae</taxon>
        <taxon>Xylariales</taxon>
        <taxon>Xylariaceae</taxon>
        <taxon>Anthostomella</taxon>
    </lineage>
</organism>
<evidence type="ECO:0000256" key="1">
    <source>
        <dbReference type="SAM" id="MobiDB-lite"/>
    </source>
</evidence>
<accession>A0AAI8VJS8</accession>
<sequence length="320" mass="36663">MAILEDVPGVEVTVQINGQNVTEYPPNQEELEAMADADRPTACSYIECHDDTEFAIRIAASSDYNWGFRDHRLRLNTYIDGKYVHGKLFRQHSSQRSAAVKGRELYCQRSKQWLLHKFEFSAVSTVDDSSKERVKDDMKIAKHLGVIEVEVSRVIHLGRRARGSQHSFTRKDKIEVTEKALKGKAISHGMSTSVGEIVENPTLKSSQVDDIPEDDGPIGVFRFHYRSRDALKREMIIPRSLSPSPDPPSLPSIETMSQVEIQRLAQERLDQMRRENEVKQERKPAMKREPDEFMDLTGNSLVQRSPKRRRQAEFVDLTDD</sequence>
<keyword evidence="4" id="KW-1185">Reference proteome</keyword>
<feature type="compositionally biased region" description="Basic and acidic residues" evidence="1">
    <location>
        <begin position="266"/>
        <end position="291"/>
    </location>
</feature>
<dbReference type="PANTHER" id="PTHR36223">
    <property type="entry name" value="BETA-LACTAMASE-TYPE TRANSPEPTIDASE FOLD DOMAIN CONTAINING PROTEIN"/>
    <property type="match status" value="1"/>
</dbReference>
<dbReference type="InterPro" id="IPR057678">
    <property type="entry name" value="DUF7918"/>
</dbReference>
<protein>
    <submittedName>
        <fullName evidence="3">Uu.00g000310.m01.CDS01</fullName>
    </submittedName>
</protein>
<feature type="region of interest" description="Disordered" evidence="1">
    <location>
        <begin position="266"/>
        <end position="320"/>
    </location>
</feature>
<feature type="domain" description="DUF7918" evidence="2">
    <location>
        <begin position="9"/>
        <end position="240"/>
    </location>
</feature>
<dbReference type="Pfam" id="PF25534">
    <property type="entry name" value="DUF7918"/>
    <property type="match status" value="1"/>
</dbReference>
<dbReference type="Proteomes" id="UP001295740">
    <property type="component" value="Unassembled WGS sequence"/>
</dbReference>
<proteinExistence type="predicted"/>
<name>A0AAI8VJS8_9PEZI</name>
<reference evidence="3" key="1">
    <citation type="submission" date="2023-10" db="EMBL/GenBank/DDBJ databases">
        <authorList>
            <person name="Hackl T."/>
        </authorList>
    </citation>
    <scope>NUCLEOTIDE SEQUENCE</scope>
</reference>
<dbReference type="AlphaFoldDB" id="A0AAI8VJS8"/>
<comment type="caution">
    <text evidence="3">The sequence shown here is derived from an EMBL/GenBank/DDBJ whole genome shotgun (WGS) entry which is preliminary data.</text>
</comment>
<evidence type="ECO:0000313" key="4">
    <source>
        <dbReference type="Proteomes" id="UP001295740"/>
    </source>
</evidence>
<evidence type="ECO:0000259" key="2">
    <source>
        <dbReference type="Pfam" id="PF25534"/>
    </source>
</evidence>
<gene>
    <name evidence="3" type="ORF">KHLLAP_LOCUS6369</name>
</gene>
<evidence type="ECO:0000313" key="3">
    <source>
        <dbReference type="EMBL" id="CAJ2505901.1"/>
    </source>
</evidence>
<dbReference type="PANTHER" id="PTHR36223:SF1">
    <property type="entry name" value="TRANSCRIPTION ELONGATION FACTOR EAF N-TERMINAL DOMAIN-CONTAINING PROTEIN"/>
    <property type="match status" value="1"/>
</dbReference>
<dbReference type="EMBL" id="CAUWAG010000008">
    <property type="protein sequence ID" value="CAJ2505901.1"/>
    <property type="molecule type" value="Genomic_DNA"/>
</dbReference>